<evidence type="ECO:0000313" key="5">
    <source>
        <dbReference type="Proteomes" id="UP001562425"/>
    </source>
</evidence>
<keyword evidence="3" id="KW-0962">Peroxisome biogenesis</keyword>
<evidence type="ECO:0000256" key="3">
    <source>
        <dbReference type="RuleBase" id="RU365003"/>
    </source>
</evidence>
<dbReference type="GO" id="GO:0007031">
    <property type="term" value="P:peroxisome organization"/>
    <property type="evidence" value="ECO:0007669"/>
    <property type="project" value="UniProtKB-KW"/>
</dbReference>
<dbReference type="PANTHER" id="PTHR13299:SF0">
    <property type="entry name" value="PEROXISOMAL MEMBRANE PROTEIN PEX16"/>
    <property type="match status" value="1"/>
</dbReference>
<feature type="non-terminal residue" evidence="4">
    <location>
        <position position="1"/>
    </location>
</feature>
<comment type="subcellular location">
    <subcellularLocation>
        <location evidence="3">Peroxisome membrane</location>
    </subcellularLocation>
</comment>
<dbReference type="Proteomes" id="UP001562425">
    <property type="component" value="Unassembled WGS sequence"/>
</dbReference>
<dbReference type="EMBL" id="JBEHCU010000900">
    <property type="protein sequence ID" value="KAL1404016.1"/>
    <property type="molecule type" value="Genomic_DNA"/>
</dbReference>
<evidence type="ECO:0000256" key="2">
    <source>
        <dbReference type="ARBA" id="ARBA00018577"/>
    </source>
</evidence>
<accession>A0ABD1DW98</accession>
<name>A0ABD1DW98_CULPP</name>
<comment type="similarity">
    <text evidence="1 3">Belongs to the peroxin-16 family.</text>
</comment>
<dbReference type="GO" id="GO:0005778">
    <property type="term" value="C:peroxisomal membrane"/>
    <property type="evidence" value="ECO:0007669"/>
    <property type="project" value="UniProtKB-SubCell"/>
</dbReference>
<dbReference type="InterPro" id="IPR013919">
    <property type="entry name" value="Pex16"/>
</dbReference>
<gene>
    <name evidence="4" type="ORF">pipiens_019102</name>
</gene>
<reference evidence="4 5" key="1">
    <citation type="submission" date="2024-05" db="EMBL/GenBank/DDBJ databases">
        <title>Culex pipiens pipiens assembly and annotation.</title>
        <authorList>
            <person name="Alout H."/>
            <person name="Durand T."/>
        </authorList>
    </citation>
    <scope>NUCLEOTIDE SEQUENCE [LARGE SCALE GENOMIC DNA]</scope>
    <source>
        <strain evidence="4">HA-2024</strain>
        <tissue evidence="4">Whole body</tissue>
    </source>
</reference>
<dbReference type="Pfam" id="PF08610">
    <property type="entry name" value="Pex16"/>
    <property type="match status" value="1"/>
</dbReference>
<protein>
    <recommendedName>
        <fullName evidence="2 3">Peroxisomal membrane protein PEX16</fullName>
    </recommendedName>
</protein>
<keyword evidence="3" id="KW-0576">Peroxisome</keyword>
<dbReference type="PANTHER" id="PTHR13299">
    <property type="entry name" value="PEROXISOMAL MEMBRANE PROTEIN PEX16"/>
    <property type="match status" value="1"/>
</dbReference>
<keyword evidence="5" id="KW-1185">Reference proteome</keyword>
<sequence length="376" mass="42533">RRIPARFLDSLLRDGFAEPLVPGFGPAMATLELRNLYEKYVKWVSGNPSALGDVEMTVKWLSYFIAGKINKSSAVSELVYSLSNLLVFYNDRIIERANLGAVAAVAGTDSSQLAKYIKTALTTLEYCEVFIELSAKKVWGARGRWFFIVVVQTIKCIGRLILTLCCRGNKIVKNPPIPALDRRNLAESLPEANGAETAAAAAGTFHDHNQTVLLKRSGRVMRKVDGAPPVVARSWKPLRHEVTAVYPAQYEGRFIRSAELMYILKPIVHLECVRRYGMDSWKSYLVALAIDVASLRLYYKKREDLSRDQKQELSRRCVSMLLYLMRSPFYDRYSKQKIAGLLTAIGNNVPLVGTVSNLILSYIPHWQETYFYMWSS</sequence>
<organism evidence="4 5">
    <name type="scientific">Culex pipiens pipiens</name>
    <name type="common">Northern house mosquito</name>
    <dbReference type="NCBI Taxonomy" id="38569"/>
    <lineage>
        <taxon>Eukaryota</taxon>
        <taxon>Metazoa</taxon>
        <taxon>Ecdysozoa</taxon>
        <taxon>Arthropoda</taxon>
        <taxon>Hexapoda</taxon>
        <taxon>Insecta</taxon>
        <taxon>Pterygota</taxon>
        <taxon>Neoptera</taxon>
        <taxon>Endopterygota</taxon>
        <taxon>Diptera</taxon>
        <taxon>Nematocera</taxon>
        <taxon>Culicoidea</taxon>
        <taxon>Culicidae</taxon>
        <taxon>Culicinae</taxon>
        <taxon>Culicini</taxon>
        <taxon>Culex</taxon>
        <taxon>Culex</taxon>
    </lineage>
</organism>
<comment type="caution">
    <text evidence="4">The sequence shown here is derived from an EMBL/GenBank/DDBJ whole genome shotgun (WGS) entry which is preliminary data.</text>
</comment>
<dbReference type="AlphaFoldDB" id="A0ABD1DW98"/>
<proteinExistence type="inferred from homology"/>
<evidence type="ECO:0000256" key="1">
    <source>
        <dbReference type="ARBA" id="ARBA00009505"/>
    </source>
</evidence>
<evidence type="ECO:0000313" key="4">
    <source>
        <dbReference type="EMBL" id="KAL1404016.1"/>
    </source>
</evidence>